<accession>A0ABW5HBJ3</accession>
<dbReference type="Proteomes" id="UP001597483">
    <property type="component" value="Unassembled WGS sequence"/>
</dbReference>
<name>A0ABW5HBJ3_9PSEU</name>
<gene>
    <name evidence="2" type="ORF">ACFSVL_23740</name>
</gene>
<keyword evidence="3" id="KW-1185">Reference proteome</keyword>
<evidence type="ECO:0000256" key="1">
    <source>
        <dbReference type="SAM" id="Phobius"/>
    </source>
</evidence>
<proteinExistence type="predicted"/>
<keyword evidence="1" id="KW-1133">Transmembrane helix</keyword>
<dbReference type="RefSeq" id="WP_378307656.1">
    <property type="nucleotide sequence ID" value="NZ_JBHUKS010000016.1"/>
</dbReference>
<feature type="transmembrane region" description="Helical" evidence="1">
    <location>
        <begin position="20"/>
        <end position="42"/>
    </location>
</feature>
<evidence type="ECO:0000313" key="2">
    <source>
        <dbReference type="EMBL" id="MFD2470422.1"/>
    </source>
</evidence>
<evidence type="ECO:0000313" key="3">
    <source>
        <dbReference type="Proteomes" id="UP001597483"/>
    </source>
</evidence>
<comment type="caution">
    <text evidence="2">The sequence shown here is derived from an EMBL/GenBank/DDBJ whole genome shotgun (WGS) entry which is preliminary data.</text>
</comment>
<protein>
    <recommendedName>
        <fullName evidence="4">ABC transporter permease</fullName>
    </recommendedName>
</protein>
<keyword evidence="1" id="KW-0812">Transmembrane</keyword>
<reference evidence="3" key="1">
    <citation type="journal article" date="2019" name="Int. J. Syst. Evol. Microbiol.">
        <title>The Global Catalogue of Microorganisms (GCM) 10K type strain sequencing project: providing services to taxonomists for standard genome sequencing and annotation.</title>
        <authorList>
            <consortium name="The Broad Institute Genomics Platform"/>
            <consortium name="The Broad Institute Genome Sequencing Center for Infectious Disease"/>
            <person name="Wu L."/>
            <person name="Ma J."/>
        </authorList>
    </citation>
    <scope>NUCLEOTIDE SEQUENCE [LARGE SCALE GENOMIC DNA]</scope>
    <source>
        <strain evidence="3">CGMCC 4.7641</strain>
    </source>
</reference>
<evidence type="ECO:0008006" key="4">
    <source>
        <dbReference type="Google" id="ProtNLM"/>
    </source>
</evidence>
<keyword evidence="1" id="KW-0472">Membrane</keyword>
<organism evidence="2 3">
    <name type="scientific">Amycolatopsis silviterrae</name>
    <dbReference type="NCBI Taxonomy" id="1656914"/>
    <lineage>
        <taxon>Bacteria</taxon>
        <taxon>Bacillati</taxon>
        <taxon>Actinomycetota</taxon>
        <taxon>Actinomycetes</taxon>
        <taxon>Pseudonocardiales</taxon>
        <taxon>Pseudonocardiaceae</taxon>
        <taxon>Amycolatopsis</taxon>
    </lineage>
</organism>
<dbReference type="EMBL" id="JBHUKS010000016">
    <property type="protein sequence ID" value="MFD2470422.1"/>
    <property type="molecule type" value="Genomic_DNA"/>
</dbReference>
<sequence length="43" mass="4339">MSSDSKPKGAGRISADWAAVLVAAVLVALAAFGVLPTIPFLVK</sequence>